<dbReference type="HOGENOM" id="CLU_2134885_0_0_1"/>
<proteinExistence type="predicted"/>
<dbReference type="AlphaFoldDB" id="U9T825"/>
<protein>
    <submittedName>
        <fullName evidence="1">Uncharacterized protein</fullName>
    </submittedName>
</protein>
<reference evidence="1" key="1">
    <citation type="submission" date="2013-07" db="EMBL/GenBank/DDBJ databases">
        <title>The genome of an arbuscular mycorrhizal fungus provides insights into the evolution of the oldest plant symbiosis.</title>
        <authorList>
            <consortium name="DOE Joint Genome Institute"/>
            <person name="Tisserant E."/>
            <person name="Malbreil M."/>
            <person name="Kuo A."/>
            <person name="Kohler A."/>
            <person name="Symeonidi A."/>
            <person name="Balestrini R."/>
            <person name="Charron P."/>
            <person name="Duensing N."/>
            <person name="Frei-dit-Frey N."/>
            <person name="Gianinazzi-Pearson V."/>
            <person name="Gilbert B."/>
            <person name="Handa Y."/>
            <person name="Hijri M."/>
            <person name="Kaul R."/>
            <person name="Kawaguchi M."/>
            <person name="Krajinski F."/>
            <person name="Lammers P."/>
            <person name="Lapierre D."/>
            <person name="Masclaux F.G."/>
            <person name="Murat C."/>
            <person name="Morin E."/>
            <person name="Ndikumana S."/>
            <person name="Pagni M."/>
            <person name="Petitpierre D."/>
            <person name="Requena N."/>
            <person name="Rosikiewicz P."/>
            <person name="Riley R."/>
            <person name="Saito K."/>
            <person name="San Clemente H."/>
            <person name="Shapiro H."/>
            <person name="van Tuinen D."/>
            <person name="Becard G."/>
            <person name="Bonfante P."/>
            <person name="Paszkowski U."/>
            <person name="Shachar-Hill Y."/>
            <person name="Young J.P."/>
            <person name="Sanders I.R."/>
            <person name="Henrissat B."/>
            <person name="Rensing S.A."/>
            <person name="Grigoriev I.V."/>
            <person name="Corradi N."/>
            <person name="Roux C."/>
            <person name="Martin F."/>
        </authorList>
    </citation>
    <scope>NUCLEOTIDE SEQUENCE</scope>
    <source>
        <strain evidence="1">DAOM 197198</strain>
    </source>
</reference>
<sequence>MLILKLTKNFSSERIDKFDNELLVWIKSEIHMDLIYTTIYVYIQQKKILVNVYIRWIISAEISDFNDHILDWLEGFVTVFNRACKKIYTPEFSENMAEFERSKRTLEYYILLK</sequence>
<name>U9T825_RHIID</name>
<dbReference type="EMBL" id="KI294406">
    <property type="protein sequence ID" value="ESA04310.1"/>
    <property type="molecule type" value="Genomic_DNA"/>
</dbReference>
<organism evidence="1">
    <name type="scientific">Rhizophagus irregularis (strain DAOM 181602 / DAOM 197198 / MUCL 43194)</name>
    <name type="common">Arbuscular mycorrhizal fungus</name>
    <name type="synonym">Glomus intraradices</name>
    <dbReference type="NCBI Taxonomy" id="747089"/>
    <lineage>
        <taxon>Eukaryota</taxon>
        <taxon>Fungi</taxon>
        <taxon>Fungi incertae sedis</taxon>
        <taxon>Mucoromycota</taxon>
        <taxon>Glomeromycotina</taxon>
        <taxon>Glomeromycetes</taxon>
        <taxon>Glomerales</taxon>
        <taxon>Glomeraceae</taxon>
        <taxon>Rhizophagus</taxon>
    </lineage>
</organism>
<accession>U9T825</accession>
<gene>
    <name evidence="1" type="ORF">GLOINDRAFT_85426</name>
</gene>
<evidence type="ECO:0000313" key="1">
    <source>
        <dbReference type="EMBL" id="ESA04310.1"/>
    </source>
</evidence>